<feature type="region of interest" description="Disordered" evidence="1">
    <location>
        <begin position="89"/>
        <end position="183"/>
    </location>
</feature>
<gene>
    <name evidence="2" type="ORF">PV11_01575</name>
</gene>
<evidence type="ECO:0000313" key="3">
    <source>
        <dbReference type="Proteomes" id="UP000053599"/>
    </source>
</evidence>
<feature type="compositionally biased region" description="Polar residues" evidence="1">
    <location>
        <begin position="89"/>
        <end position="106"/>
    </location>
</feature>
<protein>
    <submittedName>
        <fullName evidence="2">Uncharacterized protein</fullName>
    </submittedName>
</protein>
<name>A0A0D1YWK9_9EURO</name>
<reference evidence="2 3" key="1">
    <citation type="submission" date="2015-01" db="EMBL/GenBank/DDBJ databases">
        <title>The Genome Sequence of Exophiala sideris CBS121828.</title>
        <authorList>
            <consortium name="The Broad Institute Genomics Platform"/>
            <person name="Cuomo C."/>
            <person name="de Hoog S."/>
            <person name="Gorbushina A."/>
            <person name="Stielow B."/>
            <person name="Teixiera M."/>
            <person name="Abouelleil A."/>
            <person name="Chapman S.B."/>
            <person name="Priest M."/>
            <person name="Young S.K."/>
            <person name="Wortman J."/>
            <person name="Nusbaum C."/>
            <person name="Birren B."/>
        </authorList>
    </citation>
    <scope>NUCLEOTIDE SEQUENCE [LARGE SCALE GENOMIC DNA]</scope>
    <source>
        <strain evidence="2 3">CBS 121828</strain>
    </source>
</reference>
<feature type="compositionally biased region" description="Basic and acidic residues" evidence="1">
    <location>
        <begin position="149"/>
        <end position="163"/>
    </location>
</feature>
<feature type="compositionally biased region" description="Polar residues" evidence="1">
    <location>
        <begin position="164"/>
        <end position="175"/>
    </location>
</feature>
<dbReference type="HOGENOM" id="CLU_522778_0_0_1"/>
<dbReference type="OrthoDB" id="4121331at2759"/>
<organism evidence="2 3">
    <name type="scientific">Exophiala sideris</name>
    <dbReference type="NCBI Taxonomy" id="1016849"/>
    <lineage>
        <taxon>Eukaryota</taxon>
        <taxon>Fungi</taxon>
        <taxon>Dikarya</taxon>
        <taxon>Ascomycota</taxon>
        <taxon>Pezizomycotina</taxon>
        <taxon>Eurotiomycetes</taxon>
        <taxon>Chaetothyriomycetidae</taxon>
        <taxon>Chaetothyriales</taxon>
        <taxon>Herpotrichiellaceae</taxon>
        <taxon>Exophiala</taxon>
    </lineage>
</organism>
<evidence type="ECO:0000313" key="2">
    <source>
        <dbReference type="EMBL" id="KIV85924.1"/>
    </source>
</evidence>
<dbReference type="Proteomes" id="UP000053599">
    <property type="component" value="Unassembled WGS sequence"/>
</dbReference>
<feature type="compositionally biased region" description="Pro residues" evidence="1">
    <location>
        <begin position="113"/>
        <end position="130"/>
    </location>
</feature>
<proteinExistence type="predicted"/>
<dbReference type="STRING" id="1016849.A0A0D1YWK9"/>
<accession>A0A0D1YWK9</accession>
<evidence type="ECO:0000256" key="1">
    <source>
        <dbReference type="SAM" id="MobiDB-lite"/>
    </source>
</evidence>
<dbReference type="EMBL" id="KN846951">
    <property type="protein sequence ID" value="KIV85924.1"/>
    <property type="molecule type" value="Genomic_DNA"/>
</dbReference>
<sequence length="521" mass="57991">MWQPPHGHHGAINVNGRTFYASYDAYFGFRDEDNSSPRSHFDIMTSPSLWIERGPNGRPYYVRKKSKTPSTWQLLTEALLPRSSRSLFTSRDSRQNNHVQCDQSENPLALPAPRSPAPQPPRTANPPPIAPNSHAQPLPVNMYLYPPQQKRDRSSSKGRDKNARNSNRVPQQPQTFFAGLPPPAFPMQPVPGAAYPMPPFPQPQPFSVPPQPFPAAPPGAFPATMPLQNQIAGPPNLPPQRFLAEGILFHLVSCRPKLFVKDVEMRPRTVKRTQAQKARDRPEDSIVPVTTGLEMRPRTASRGILLEPELGRVADPNCSTTAVLVIQSNVTPTLHPPALQIDATKTEMAGLGGQDQYMRRWYDTPAGCDFLQSSNEEFILKMSGGKGDVIKTKNPRVMSMRRHEDEYVHHHGPKHPYHEPVVKNSIYLPSHHLMPTHLLQHHIHFSQGYHLGVMDGLILLSEAGACRRDSFLIPHSIKLSATLLAKLRKTINIADTVRGIVGGADLSLDPATDLARMRTGV</sequence>
<dbReference type="AlphaFoldDB" id="A0A0D1YWK9"/>